<evidence type="ECO:0000256" key="2">
    <source>
        <dbReference type="SAM" id="Phobius"/>
    </source>
</evidence>
<evidence type="ECO:0000313" key="3">
    <source>
        <dbReference type="EMBL" id="CAJ1386980.1"/>
    </source>
</evidence>
<dbReference type="AlphaFoldDB" id="A0AA36IGE8"/>
<feature type="transmembrane region" description="Helical" evidence="2">
    <location>
        <begin position="115"/>
        <end position="134"/>
    </location>
</feature>
<name>A0AA36IGE8_9DINO</name>
<protein>
    <submittedName>
        <fullName evidence="3">Uncharacterized protein</fullName>
    </submittedName>
</protein>
<dbReference type="SUPFAM" id="SSF103473">
    <property type="entry name" value="MFS general substrate transporter"/>
    <property type="match status" value="1"/>
</dbReference>
<dbReference type="InterPro" id="IPR036259">
    <property type="entry name" value="MFS_trans_sf"/>
</dbReference>
<feature type="region of interest" description="Disordered" evidence="1">
    <location>
        <begin position="248"/>
        <end position="267"/>
    </location>
</feature>
<keyword evidence="2" id="KW-1133">Transmembrane helix</keyword>
<feature type="transmembrane region" description="Helical" evidence="2">
    <location>
        <begin position="140"/>
        <end position="160"/>
    </location>
</feature>
<feature type="transmembrane region" description="Helical" evidence="2">
    <location>
        <begin position="85"/>
        <end position="103"/>
    </location>
</feature>
<sequence length="267" mass="29164">MGLMWISFFAVLAAFLIALSFRSLKDESGPLVFSRKALLRAAYRSRSFWLSTAWWTLSYPSYMTIFGYESSLYADQDFVHDNNGAIFAVALLAGAGASLLLSWESVDLRAAARPLHSLLACSLMLVAAMAAMSWQGSSEWVLASSFTVFFIFWSFANALFYGETRRACDEGVQSLDCEESERVAAAERVVSVAFMVNSALGTLLNGLVSFITFTCLGWRVEGVYQLLTLCQAALTLVVLLLALCSTRPEDGDTSSDSSDTPLGRCTS</sequence>
<feature type="transmembrane region" description="Helical" evidence="2">
    <location>
        <begin position="223"/>
        <end position="244"/>
    </location>
</feature>
<keyword evidence="2" id="KW-0472">Membrane</keyword>
<dbReference type="EMBL" id="CAUJNA010001446">
    <property type="protein sequence ID" value="CAJ1386980.1"/>
    <property type="molecule type" value="Genomic_DNA"/>
</dbReference>
<feature type="transmembrane region" description="Helical" evidence="2">
    <location>
        <begin position="189"/>
        <end position="211"/>
    </location>
</feature>
<comment type="caution">
    <text evidence="3">The sequence shown here is derived from an EMBL/GenBank/DDBJ whole genome shotgun (WGS) entry which is preliminary data.</text>
</comment>
<keyword evidence="2" id="KW-0812">Transmembrane</keyword>
<feature type="transmembrane region" description="Helical" evidence="2">
    <location>
        <begin position="45"/>
        <end position="65"/>
    </location>
</feature>
<keyword evidence="4" id="KW-1185">Reference proteome</keyword>
<evidence type="ECO:0000313" key="4">
    <source>
        <dbReference type="Proteomes" id="UP001178507"/>
    </source>
</evidence>
<evidence type="ECO:0000256" key="1">
    <source>
        <dbReference type="SAM" id="MobiDB-lite"/>
    </source>
</evidence>
<reference evidence="3" key="1">
    <citation type="submission" date="2023-08" db="EMBL/GenBank/DDBJ databases">
        <authorList>
            <person name="Chen Y."/>
            <person name="Shah S."/>
            <person name="Dougan E. K."/>
            <person name="Thang M."/>
            <person name="Chan C."/>
        </authorList>
    </citation>
    <scope>NUCLEOTIDE SEQUENCE</scope>
</reference>
<accession>A0AA36IGE8</accession>
<dbReference type="Gene3D" id="1.20.1250.20">
    <property type="entry name" value="MFS general substrate transporter like domains"/>
    <property type="match status" value="1"/>
</dbReference>
<organism evidence="3 4">
    <name type="scientific">Effrenium voratum</name>
    <dbReference type="NCBI Taxonomy" id="2562239"/>
    <lineage>
        <taxon>Eukaryota</taxon>
        <taxon>Sar</taxon>
        <taxon>Alveolata</taxon>
        <taxon>Dinophyceae</taxon>
        <taxon>Suessiales</taxon>
        <taxon>Symbiodiniaceae</taxon>
        <taxon>Effrenium</taxon>
    </lineage>
</organism>
<dbReference type="Proteomes" id="UP001178507">
    <property type="component" value="Unassembled WGS sequence"/>
</dbReference>
<proteinExistence type="predicted"/>
<feature type="transmembrane region" description="Helical" evidence="2">
    <location>
        <begin position="6"/>
        <end position="24"/>
    </location>
</feature>
<gene>
    <name evidence="3" type="ORF">EVOR1521_LOCUS13142</name>
</gene>